<gene>
    <name evidence="4" type="ORF">ACG01O_20480</name>
</gene>
<feature type="region of interest" description="Disordered" evidence="2">
    <location>
        <begin position="139"/>
        <end position="159"/>
    </location>
</feature>
<keyword evidence="1" id="KW-0488">Methylation</keyword>
<comment type="caution">
    <text evidence="4">The sequence shown here is derived from an EMBL/GenBank/DDBJ whole genome shotgun (WGS) entry which is preliminary data.</text>
</comment>
<protein>
    <submittedName>
        <fullName evidence="4">Type IV pilin protein</fullName>
    </submittedName>
</protein>
<name>A0ABW7H450_9BURK</name>
<evidence type="ECO:0000313" key="4">
    <source>
        <dbReference type="EMBL" id="MFG6469012.1"/>
    </source>
</evidence>
<evidence type="ECO:0000256" key="1">
    <source>
        <dbReference type="ARBA" id="ARBA00022481"/>
    </source>
</evidence>
<dbReference type="Pfam" id="PF07963">
    <property type="entry name" value="N_methyl"/>
    <property type="match status" value="1"/>
</dbReference>
<dbReference type="InterPro" id="IPR031982">
    <property type="entry name" value="PilE-like"/>
</dbReference>
<proteinExistence type="predicted"/>
<dbReference type="PRINTS" id="PR00813">
    <property type="entry name" value="BCTERIALGSPG"/>
</dbReference>
<keyword evidence="5" id="KW-1185">Reference proteome</keyword>
<dbReference type="PANTHER" id="PTHR30093:SF47">
    <property type="entry name" value="TYPE IV PILUS NON-CORE MINOR PILIN PILE"/>
    <property type="match status" value="1"/>
</dbReference>
<dbReference type="InterPro" id="IPR000983">
    <property type="entry name" value="Bac_GSPG_pilin"/>
</dbReference>
<evidence type="ECO:0000256" key="3">
    <source>
        <dbReference type="SAM" id="Phobius"/>
    </source>
</evidence>
<dbReference type="NCBIfam" id="TIGR02532">
    <property type="entry name" value="IV_pilin_GFxxxE"/>
    <property type="match status" value="1"/>
</dbReference>
<dbReference type="Pfam" id="PF16732">
    <property type="entry name" value="ComP_DUS"/>
    <property type="match status" value="1"/>
</dbReference>
<keyword evidence="3" id="KW-1133">Transmembrane helix</keyword>
<dbReference type="EMBL" id="JBIGIB010000007">
    <property type="protein sequence ID" value="MFG6469012.1"/>
    <property type="molecule type" value="Genomic_DNA"/>
</dbReference>
<sequence>MSTPSPARAQRGFTLVELMLATVIAAVLAAVAYPAYSAQVQRSRRADALAALTTILQAQERYRSNAPAYASSLQNDLKLDMARLTSHYQITLTGAGANGSFDTGYIAVATPTAGGRQASDRSCQRFTLTVVGAIPSYTATGDPDGTGQSRDTTALCWPK</sequence>
<accession>A0ABW7H450</accession>
<dbReference type="InterPro" id="IPR045584">
    <property type="entry name" value="Pilin-like"/>
</dbReference>
<dbReference type="Gene3D" id="3.30.700.10">
    <property type="entry name" value="Glycoprotein, Type 4 Pilin"/>
    <property type="match status" value="1"/>
</dbReference>
<feature type="transmembrane region" description="Helical" evidence="3">
    <location>
        <begin position="12"/>
        <end position="36"/>
    </location>
</feature>
<dbReference type="PANTHER" id="PTHR30093">
    <property type="entry name" value="GENERAL SECRETION PATHWAY PROTEIN G"/>
    <property type="match status" value="1"/>
</dbReference>
<dbReference type="PROSITE" id="PS00409">
    <property type="entry name" value="PROKAR_NTER_METHYL"/>
    <property type="match status" value="1"/>
</dbReference>
<evidence type="ECO:0000256" key="2">
    <source>
        <dbReference type="SAM" id="MobiDB-lite"/>
    </source>
</evidence>
<evidence type="ECO:0000313" key="5">
    <source>
        <dbReference type="Proteomes" id="UP001606303"/>
    </source>
</evidence>
<keyword evidence="3" id="KW-0812">Transmembrane</keyword>
<dbReference type="RefSeq" id="WP_394387269.1">
    <property type="nucleotide sequence ID" value="NZ_JBIGIB010000007.1"/>
</dbReference>
<dbReference type="InterPro" id="IPR012902">
    <property type="entry name" value="N_methyl_site"/>
</dbReference>
<keyword evidence="3" id="KW-0472">Membrane</keyword>
<reference evidence="4 5" key="1">
    <citation type="submission" date="2024-08" db="EMBL/GenBank/DDBJ databases">
        <authorList>
            <person name="Lu H."/>
        </authorList>
    </citation>
    <scope>NUCLEOTIDE SEQUENCE [LARGE SCALE GENOMIC DNA]</scope>
    <source>
        <strain evidence="4 5">BYS87W</strain>
    </source>
</reference>
<dbReference type="SUPFAM" id="SSF54523">
    <property type="entry name" value="Pili subunits"/>
    <property type="match status" value="1"/>
</dbReference>
<organism evidence="4 5">
    <name type="scientific">Pelomonas baiyunensis</name>
    <dbReference type="NCBI Taxonomy" id="3299026"/>
    <lineage>
        <taxon>Bacteria</taxon>
        <taxon>Pseudomonadati</taxon>
        <taxon>Pseudomonadota</taxon>
        <taxon>Betaproteobacteria</taxon>
        <taxon>Burkholderiales</taxon>
        <taxon>Sphaerotilaceae</taxon>
        <taxon>Roseateles</taxon>
    </lineage>
</organism>
<dbReference type="Proteomes" id="UP001606303">
    <property type="component" value="Unassembled WGS sequence"/>
</dbReference>